<dbReference type="Proteomes" id="UP001107558">
    <property type="component" value="Chromosome 3"/>
</dbReference>
<dbReference type="Gene3D" id="2.60.120.10">
    <property type="entry name" value="Jelly Rolls"/>
    <property type="match status" value="1"/>
</dbReference>
<name>A0A9J6BRV9_POLVA</name>
<organism evidence="2 3">
    <name type="scientific">Polypedilum vanderplanki</name>
    <name type="common">Sleeping chironomid midge</name>
    <dbReference type="NCBI Taxonomy" id="319348"/>
    <lineage>
        <taxon>Eukaryota</taxon>
        <taxon>Metazoa</taxon>
        <taxon>Ecdysozoa</taxon>
        <taxon>Arthropoda</taxon>
        <taxon>Hexapoda</taxon>
        <taxon>Insecta</taxon>
        <taxon>Pterygota</taxon>
        <taxon>Neoptera</taxon>
        <taxon>Endopterygota</taxon>
        <taxon>Diptera</taxon>
        <taxon>Nematocera</taxon>
        <taxon>Chironomoidea</taxon>
        <taxon>Chironomidae</taxon>
        <taxon>Chironominae</taxon>
        <taxon>Polypedilum</taxon>
        <taxon>Polypedilum</taxon>
    </lineage>
</organism>
<feature type="compositionally biased region" description="Polar residues" evidence="1">
    <location>
        <begin position="451"/>
        <end position="465"/>
    </location>
</feature>
<sequence length="783" mass="90776">MTERRKFPAYDCEIFENNGLDDRSTIMKMFENKNKRVNKIFDNDEAEENELIEKEKSFDLHLISRRDSNENKVENEGISCNVKKLPSINIANNNEGTILKEVFKQPETPKAKSGKHNVSLRRRVITQQEYRPFISELPCSTPISKQVCHQESFLNMTESINNLSPIRKEITKTPEKDNRNNHENKATNDKINFNTNNIEMTPKRKNRENATPILKDFSLQVQLMEISNQQVSNYRQNQMKKLSINNQTNINSVEIDETPLQKHVAPSIRNCDSALAKRLQLCDSNSSSEHEDNSQSKEEKKIETIRDKDFQENLHKEILKNPDMTEDDENDKDELEKFIFKKPSLPDTQNRKQVLERNSTPETFKVSQNLVDSLDAFRRSYNDPSSYSQASQIQSKRFSILPKNATKVKITREKKNISKLASISKIIKRKSKNGKRALFSQNFSLEEKNDQQTLSNDNDNLQEQQSKNSNTSSSSRITDILSEKKSIISKEREELTSKTASKRSHSPASTKKEPPNKRRTKKVLQVQNNQENDQSDEGFESEECSRTNIKYNPDEICARKGLRIRRYPRLWWRHDDEANNYGIIYDYYKKKDYIDEIKSKKVMKKNVVKKTQNNFSKESTSSTSDLQTNKSVSTSKEIEESNTNLIKKVFENLSSQENIASSKRKINEAYDLQQINAIKWTACGEKIYFHQFVDNKTDGFIKFLPGAEKTRAKTKRSALKFVLLCGKIDFYVNGEKETLENLGYISIQPNNCYYAKNPYDEEAILTFTKLELPETELSISALC</sequence>
<feature type="region of interest" description="Disordered" evidence="1">
    <location>
        <begin position="313"/>
        <end position="332"/>
    </location>
</feature>
<dbReference type="AlphaFoldDB" id="A0A9J6BRV9"/>
<feature type="region of interest" description="Disordered" evidence="1">
    <location>
        <begin position="448"/>
        <end position="544"/>
    </location>
</feature>
<feature type="compositionally biased region" description="Low complexity" evidence="1">
    <location>
        <begin position="466"/>
        <end position="475"/>
    </location>
</feature>
<evidence type="ECO:0000313" key="2">
    <source>
        <dbReference type="EMBL" id="KAG5672474.1"/>
    </source>
</evidence>
<feature type="region of interest" description="Disordered" evidence="1">
    <location>
        <begin position="283"/>
        <end position="308"/>
    </location>
</feature>
<comment type="caution">
    <text evidence="2">The sequence shown here is derived from an EMBL/GenBank/DDBJ whole genome shotgun (WGS) entry which is preliminary data.</text>
</comment>
<keyword evidence="3" id="KW-1185">Reference proteome</keyword>
<dbReference type="EMBL" id="JADBJN010000003">
    <property type="protein sequence ID" value="KAG5672474.1"/>
    <property type="molecule type" value="Genomic_DNA"/>
</dbReference>
<feature type="compositionally biased region" description="Acidic residues" evidence="1">
    <location>
        <begin position="533"/>
        <end position="542"/>
    </location>
</feature>
<evidence type="ECO:0000256" key="1">
    <source>
        <dbReference type="SAM" id="MobiDB-lite"/>
    </source>
</evidence>
<gene>
    <name evidence="2" type="ORF">PVAND_002601</name>
</gene>
<accession>A0A9J6BRV9</accession>
<feature type="region of interest" description="Disordered" evidence="1">
    <location>
        <begin position="614"/>
        <end position="637"/>
    </location>
</feature>
<protein>
    <submittedName>
        <fullName evidence="2">Uncharacterized protein</fullName>
    </submittedName>
</protein>
<feature type="compositionally biased region" description="Basic and acidic residues" evidence="1">
    <location>
        <begin position="481"/>
        <end position="496"/>
    </location>
</feature>
<dbReference type="InterPro" id="IPR014710">
    <property type="entry name" value="RmlC-like_jellyroll"/>
</dbReference>
<reference evidence="2" key="1">
    <citation type="submission" date="2021-03" db="EMBL/GenBank/DDBJ databases">
        <title>Chromosome level genome of the anhydrobiotic midge Polypedilum vanderplanki.</title>
        <authorList>
            <person name="Yoshida Y."/>
            <person name="Kikawada T."/>
            <person name="Gusev O."/>
        </authorList>
    </citation>
    <scope>NUCLEOTIDE SEQUENCE</scope>
    <source>
        <strain evidence="2">NIAS01</strain>
        <tissue evidence="2">Whole body or cell culture</tissue>
    </source>
</reference>
<feature type="compositionally biased region" description="Basic and acidic residues" evidence="1">
    <location>
        <begin position="288"/>
        <end position="308"/>
    </location>
</feature>
<evidence type="ECO:0000313" key="3">
    <source>
        <dbReference type="Proteomes" id="UP001107558"/>
    </source>
</evidence>
<proteinExistence type="predicted"/>